<comment type="subcellular location">
    <subcellularLocation>
        <location evidence="9">Cytoplasm</location>
    </subcellularLocation>
</comment>
<dbReference type="STRING" id="545694.TREPR_2691"/>
<comment type="similarity">
    <text evidence="9">Belongs to the bacterial CoaD family.</text>
</comment>
<protein>
    <recommendedName>
        <fullName evidence="9">Phosphopantetheine adenylyltransferase</fullName>
        <ecNumber evidence="9">2.7.7.3</ecNumber>
    </recommendedName>
    <alternativeName>
        <fullName evidence="9">Dephospho-CoA pyrophosphorylase</fullName>
    </alternativeName>
    <alternativeName>
        <fullName evidence="9">Pantetheine-phosphate adenylyltransferase</fullName>
        <shortName evidence="9">PPAT</shortName>
    </alternativeName>
</protein>
<dbReference type="HOGENOM" id="CLU_100149_0_1_12"/>
<feature type="binding site" evidence="9">
    <location>
        <position position="41"/>
    </location>
    <ligand>
        <name>substrate</name>
    </ligand>
</feature>
<feature type="binding site" evidence="9">
    <location>
        <begin position="123"/>
        <end position="129"/>
    </location>
    <ligand>
        <name>ATP</name>
        <dbReference type="ChEBI" id="CHEBI:30616"/>
    </ligand>
</feature>
<keyword evidence="4 9" id="KW-0547">Nucleotide-binding</keyword>
<keyword evidence="7 9" id="KW-0173">Coenzyme A biosynthesis</keyword>
<evidence type="ECO:0000256" key="3">
    <source>
        <dbReference type="ARBA" id="ARBA00022695"/>
    </source>
</evidence>
<dbReference type="PRINTS" id="PR01020">
    <property type="entry name" value="LPSBIOSNTHSS"/>
</dbReference>
<dbReference type="EMBL" id="CP001843">
    <property type="protein sequence ID" value="AEF84797.1"/>
    <property type="molecule type" value="Genomic_DNA"/>
</dbReference>
<evidence type="ECO:0000256" key="2">
    <source>
        <dbReference type="ARBA" id="ARBA00022679"/>
    </source>
</evidence>
<dbReference type="InterPro" id="IPR004821">
    <property type="entry name" value="Cyt_trans-like"/>
</dbReference>
<dbReference type="GO" id="GO:0004595">
    <property type="term" value="F:pantetheine-phosphate adenylyltransferase activity"/>
    <property type="evidence" value="ECO:0007669"/>
    <property type="project" value="UniProtKB-UniRule"/>
</dbReference>
<dbReference type="RefSeq" id="WP_015707536.1">
    <property type="nucleotide sequence ID" value="NC_015578.1"/>
</dbReference>
<dbReference type="GO" id="GO:0005524">
    <property type="term" value="F:ATP binding"/>
    <property type="evidence" value="ECO:0007669"/>
    <property type="project" value="UniProtKB-KW"/>
</dbReference>
<evidence type="ECO:0000256" key="6">
    <source>
        <dbReference type="ARBA" id="ARBA00022842"/>
    </source>
</evidence>
<evidence type="ECO:0000259" key="10">
    <source>
        <dbReference type="Pfam" id="PF01467"/>
    </source>
</evidence>
<dbReference type="Proteomes" id="UP000009223">
    <property type="component" value="Chromosome"/>
</dbReference>
<dbReference type="NCBIfam" id="TIGR01510">
    <property type="entry name" value="coaD_prev_kdtB"/>
    <property type="match status" value="1"/>
</dbReference>
<dbReference type="OrthoDB" id="9806661at2"/>
<feature type="site" description="Transition state stabilizer" evidence="9">
    <location>
        <position position="17"/>
    </location>
</feature>
<name>F5YR45_TREPZ</name>
<dbReference type="CDD" id="cd02163">
    <property type="entry name" value="PPAT"/>
    <property type="match status" value="1"/>
</dbReference>
<dbReference type="InterPro" id="IPR001980">
    <property type="entry name" value="PPAT"/>
</dbReference>
<keyword evidence="1 9" id="KW-0963">Cytoplasm</keyword>
<dbReference type="UniPathway" id="UPA00241">
    <property type="reaction ID" value="UER00355"/>
</dbReference>
<comment type="cofactor">
    <cofactor evidence="9">
        <name>Mg(2+)</name>
        <dbReference type="ChEBI" id="CHEBI:18420"/>
    </cofactor>
</comment>
<keyword evidence="3 9" id="KW-0548">Nucleotidyltransferase</keyword>
<dbReference type="PANTHER" id="PTHR21342:SF1">
    <property type="entry name" value="PHOSPHOPANTETHEINE ADENYLYLTRANSFERASE"/>
    <property type="match status" value="1"/>
</dbReference>
<organism evidence="11 12">
    <name type="scientific">Treponema primitia (strain ATCC BAA-887 / DSM 12427 / ZAS-2)</name>
    <dbReference type="NCBI Taxonomy" id="545694"/>
    <lineage>
        <taxon>Bacteria</taxon>
        <taxon>Pseudomonadati</taxon>
        <taxon>Spirochaetota</taxon>
        <taxon>Spirochaetia</taxon>
        <taxon>Spirochaetales</taxon>
        <taxon>Treponemataceae</taxon>
        <taxon>Treponema</taxon>
    </lineage>
</organism>
<feature type="binding site" evidence="9">
    <location>
        <position position="98"/>
    </location>
    <ligand>
        <name>ATP</name>
        <dbReference type="ChEBI" id="CHEBI:30616"/>
    </ligand>
</feature>
<dbReference type="SUPFAM" id="SSF52374">
    <property type="entry name" value="Nucleotidylyl transferase"/>
    <property type="match status" value="1"/>
</dbReference>
<evidence type="ECO:0000313" key="11">
    <source>
        <dbReference type="EMBL" id="AEF84797.1"/>
    </source>
</evidence>
<dbReference type="InterPro" id="IPR014729">
    <property type="entry name" value="Rossmann-like_a/b/a_fold"/>
</dbReference>
<keyword evidence="2 9" id="KW-0808">Transferase</keyword>
<feature type="domain" description="Cytidyltransferase-like" evidence="10">
    <location>
        <begin position="6"/>
        <end position="133"/>
    </location>
</feature>
<feature type="binding site" evidence="9">
    <location>
        <begin position="88"/>
        <end position="90"/>
    </location>
    <ligand>
        <name>ATP</name>
        <dbReference type="ChEBI" id="CHEBI:30616"/>
    </ligand>
</feature>
<keyword evidence="12" id="KW-1185">Reference proteome</keyword>
<dbReference type="GO" id="GO:0015937">
    <property type="term" value="P:coenzyme A biosynthetic process"/>
    <property type="evidence" value="ECO:0007669"/>
    <property type="project" value="UniProtKB-UniRule"/>
</dbReference>
<accession>F5YR45</accession>
<evidence type="ECO:0000256" key="1">
    <source>
        <dbReference type="ARBA" id="ARBA00022490"/>
    </source>
</evidence>
<evidence type="ECO:0000256" key="9">
    <source>
        <dbReference type="HAMAP-Rule" id="MF_00151"/>
    </source>
</evidence>
<dbReference type="Pfam" id="PF01467">
    <property type="entry name" value="CTP_transf_like"/>
    <property type="match status" value="1"/>
</dbReference>
<dbReference type="NCBIfam" id="TIGR00125">
    <property type="entry name" value="cyt_tran_rel"/>
    <property type="match status" value="1"/>
</dbReference>
<evidence type="ECO:0000256" key="4">
    <source>
        <dbReference type="ARBA" id="ARBA00022741"/>
    </source>
</evidence>
<feature type="binding site" evidence="9">
    <location>
        <position position="73"/>
    </location>
    <ligand>
        <name>substrate</name>
    </ligand>
</feature>
<comment type="catalytic activity">
    <reaction evidence="8 9">
        <text>(R)-4'-phosphopantetheine + ATP + H(+) = 3'-dephospho-CoA + diphosphate</text>
        <dbReference type="Rhea" id="RHEA:19801"/>
        <dbReference type="ChEBI" id="CHEBI:15378"/>
        <dbReference type="ChEBI" id="CHEBI:30616"/>
        <dbReference type="ChEBI" id="CHEBI:33019"/>
        <dbReference type="ChEBI" id="CHEBI:57328"/>
        <dbReference type="ChEBI" id="CHEBI:61723"/>
        <dbReference type="EC" id="2.7.7.3"/>
    </reaction>
</comment>
<dbReference type="PANTHER" id="PTHR21342">
    <property type="entry name" value="PHOSPHOPANTETHEINE ADENYLYLTRANSFERASE"/>
    <property type="match status" value="1"/>
</dbReference>
<dbReference type="AlphaFoldDB" id="F5YR45"/>
<sequence>MLKAAFPGSFDPPSFGHLDIIGRGAALFDELVVVVGANRQKKGLFTVEERIALVAELVKPWKNVTVESWDGLIADFIRDRDIRLLIRGIRGVNDFSQELDLSIWNKTLNPKAETIFMSADPRYSLLSSSALKELASFHQDLSPYAPLLVVEALKKKFS</sequence>
<comment type="pathway">
    <text evidence="9">Cofactor biosynthesis; coenzyme A biosynthesis; CoA from (R)-pantothenate: step 4/5.</text>
</comment>
<evidence type="ECO:0000256" key="8">
    <source>
        <dbReference type="ARBA" id="ARBA00029346"/>
    </source>
</evidence>
<evidence type="ECO:0000313" key="12">
    <source>
        <dbReference type="Proteomes" id="UP000009223"/>
    </source>
</evidence>
<keyword evidence="6 9" id="KW-0460">Magnesium</keyword>
<proteinExistence type="inferred from homology"/>
<feature type="binding site" evidence="9">
    <location>
        <position position="17"/>
    </location>
    <ligand>
        <name>ATP</name>
        <dbReference type="ChEBI" id="CHEBI:30616"/>
    </ligand>
</feature>
<dbReference type="HAMAP" id="MF_00151">
    <property type="entry name" value="PPAT_bact"/>
    <property type="match status" value="1"/>
</dbReference>
<dbReference type="GO" id="GO:0005737">
    <property type="term" value="C:cytoplasm"/>
    <property type="evidence" value="ECO:0007669"/>
    <property type="project" value="UniProtKB-SubCell"/>
</dbReference>
<comment type="subunit">
    <text evidence="9">Homohexamer.</text>
</comment>
<gene>
    <name evidence="9 11" type="primary">coaD</name>
    <name evidence="11" type="ordered locus">TREPR_2691</name>
</gene>
<dbReference type="Gene3D" id="3.40.50.620">
    <property type="entry name" value="HUPs"/>
    <property type="match status" value="1"/>
</dbReference>
<keyword evidence="5 9" id="KW-0067">ATP-binding</keyword>
<dbReference type="EC" id="2.7.7.3" evidence="9"/>
<feature type="binding site" evidence="9">
    <location>
        <position position="87"/>
    </location>
    <ligand>
        <name>substrate</name>
    </ligand>
</feature>
<evidence type="ECO:0000256" key="5">
    <source>
        <dbReference type="ARBA" id="ARBA00022840"/>
    </source>
</evidence>
<comment type="function">
    <text evidence="9">Reversibly transfers an adenylyl group from ATP to 4'-phosphopantetheine, yielding dephospho-CoA (dPCoA) and pyrophosphate.</text>
</comment>
<feature type="binding site" evidence="9">
    <location>
        <begin position="9"/>
        <end position="10"/>
    </location>
    <ligand>
        <name>ATP</name>
        <dbReference type="ChEBI" id="CHEBI:30616"/>
    </ligand>
</feature>
<reference evidence="12" key="1">
    <citation type="submission" date="2009-12" db="EMBL/GenBank/DDBJ databases">
        <title>Complete sequence of Treponema primitia strain ZAS-2.</title>
        <authorList>
            <person name="Tetu S.G."/>
            <person name="Matson E."/>
            <person name="Ren Q."/>
            <person name="Seshadri R."/>
            <person name="Elbourne L."/>
            <person name="Hassan K.A."/>
            <person name="Durkin A."/>
            <person name="Radune D."/>
            <person name="Mohamoud Y."/>
            <person name="Shay R."/>
            <person name="Jin S."/>
            <person name="Zhang X."/>
            <person name="Lucey K."/>
            <person name="Ballor N.R."/>
            <person name="Ottesen E."/>
            <person name="Rosenthal R."/>
            <person name="Allen A."/>
            <person name="Leadbetter J.R."/>
            <person name="Paulsen I.T."/>
        </authorList>
    </citation>
    <scope>NUCLEOTIDE SEQUENCE [LARGE SCALE GENOMIC DNA]</scope>
    <source>
        <strain evidence="12">ATCC BAA-887 / DSM 12427 / ZAS-2</strain>
    </source>
</reference>
<evidence type="ECO:0000256" key="7">
    <source>
        <dbReference type="ARBA" id="ARBA00022993"/>
    </source>
</evidence>
<dbReference type="KEGG" id="tpi:TREPR_2691"/>
<dbReference type="eggNOG" id="COG0669">
    <property type="taxonomic scope" value="Bacteria"/>
</dbReference>
<feature type="binding site" evidence="9">
    <location>
        <position position="9"/>
    </location>
    <ligand>
        <name>substrate</name>
    </ligand>
</feature>
<reference evidence="11 12" key="2">
    <citation type="journal article" date="2011" name="ISME J.">
        <title>RNA-seq reveals cooperative metabolic interactions between two termite-gut spirochete species in co-culture.</title>
        <authorList>
            <person name="Rosenthal A.Z."/>
            <person name="Matson E.G."/>
            <person name="Eldar A."/>
            <person name="Leadbetter J.R."/>
        </authorList>
    </citation>
    <scope>NUCLEOTIDE SEQUENCE [LARGE SCALE GENOMIC DNA]</scope>
    <source>
        <strain evidence="12">ATCC BAA-887 / DSM 12427 / ZAS-2</strain>
    </source>
</reference>